<accession>A0A5A7Q3K3</accession>
<evidence type="ECO:0000313" key="1">
    <source>
        <dbReference type="EMBL" id="GER39466.1"/>
    </source>
</evidence>
<dbReference type="EMBL" id="BKCP01005661">
    <property type="protein sequence ID" value="GER39466.1"/>
    <property type="molecule type" value="Genomic_DNA"/>
</dbReference>
<dbReference type="AlphaFoldDB" id="A0A5A7Q3K3"/>
<protein>
    <submittedName>
        <fullName evidence="1">Fatty acid reductase 4</fullName>
    </submittedName>
</protein>
<dbReference type="Proteomes" id="UP000325081">
    <property type="component" value="Unassembled WGS sequence"/>
</dbReference>
<evidence type="ECO:0000313" key="2">
    <source>
        <dbReference type="Proteomes" id="UP000325081"/>
    </source>
</evidence>
<comment type="caution">
    <text evidence="1">The sequence shown here is derived from an EMBL/GenBank/DDBJ whole genome shotgun (WGS) entry which is preliminary data.</text>
</comment>
<keyword evidence="2" id="KW-1185">Reference proteome</keyword>
<reference evidence="2" key="1">
    <citation type="journal article" date="2019" name="Curr. Biol.">
        <title>Genome Sequence of Striga asiatica Provides Insight into the Evolution of Plant Parasitism.</title>
        <authorList>
            <person name="Yoshida S."/>
            <person name="Kim S."/>
            <person name="Wafula E.K."/>
            <person name="Tanskanen J."/>
            <person name="Kim Y.M."/>
            <person name="Honaas L."/>
            <person name="Yang Z."/>
            <person name="Spallek T."/>
            <person name="Conn C.E."/>
            <person name="Ichihashi Y."/>
            <person name="Cheong K."/>
            <person name="Cui S."/>
            <person name="Der J.P."/>
            <person name="Gundlach H."/>
            <person name="Jiao Y."/>
            <person name="Hori C."/>
            <person name="Ishida J.K."/>
            <person name="Kasahara H."/>
            <person name="Kiba T."/>
            <person name="Kim M.S."/>
            <person name="Koo N."/>
            <person name="Laohavisit A."/>
            <person name="Lee Y.H."/>
            <person name="Lumba S."/>
            <person name="McCourt P."/>
            <person name="Mortimer J.C."/>
            <person name="Mutuku J.M."/>
            <person name="Nomura T."/>
            <person name="Sasaki-Sekimoto Y."/>
            <person name="Seto Y."/>
            <person name="Wang Y."/>
            <person name="Wakatake T."/>
            <person name="Sakakibara H."/>
            <person name="Demura T."/>
            <person name="Yamaguchi S."/>
            <person name="Yoneyama K."/>
            <person name="Manabe R.I."/>
            <person name="Nelson D.C."/>
            <person name="Schulman A.H."/>
            <person name="Timko M.P."/>
            <person name="dePamphilis C.W."/>
            <person name="Choi D."/>
            <person name="Shirasu K."/>
        </authorList>
    </citation>
    <scope>NUCLEOTIDE SEQUENCE [LARGE SCALE GENOMIC DNA]</scope>
    <source>
        <strain evidence="2">cv. UVA1</strain>
    </source>
</reference>
<sequence>MAELVSALKLKEKFIERAMGPDFSSSITRDVRSSLTLETVLESPASPFLVLFLHVDFLLVFDLGFEMLDLALESRYLILHHCQLTQKLNCGRTYILRKKIWDSEGRTVLSLMELLQILFARELKEEECEEEEGEEDEKELSQKGINYIDFKGWTRQYQSNDQLNAFSRAG</sequence>
<name>A0A5A7Q3K3_STRAF</name>
<organism evidence="1 2">
    <name type="scientific">Striga asiatica</name>
    <name type="common">Asiatic witchweed</name>
    <name type="synonym">Buchnera asiatica</name>
    <dbReference type="NCBI Taxonomy" id="4170"/>
    <lineage>
        <taxon>Eukaryota</taxon>
        <taxon>Viridiplantae</taxon>
        <taxon>Streptophyta</taxon>
        <taxon>Embryophyta</taxon>
        <taxon>Tracheophyta</taxon>
        <taxon>Spermatophyta</taxon>
        <taxon>Magnoliopsida</taxon>
        <taxon>eudicotyledons</taxon>
        <taxon>Gunneridae</taxon>
        <taxon>Pentapetalae</taxon>
        <taxon>asterids</taxon>
        <taxon>lamiids</taxon>
        <taxon>Lamiales</taxon>
        <taxon>Orobanchaceae</taxon>
        <taxon>Buchnereae</taxon>
        <taxon>Striga</taxon>
    </lineage>
</organism>
<proteinExistence type="predicted"/>
<gene>
    <name evidence="1" type="ORF">STAS_16085</name>
</gene>